<dbReference type="EC" id="2.7.13.3" evidence="2"/>
<evidence type="ECO:0000256" key="6">
    <source>
        <dbReference type="ARBA" id="ARBA00022840"/>
    </source>
</evidence>
<feature type="transmembrane region" description="Helical" evidence="8">
    <location>
        <begin position="238"/>
        <end position="257"/>
    </location>
</feature>
<feature type="transmembrane region" description="Helical" evidence="8">
    <location>
        <begin position="300"/>
        <end position="322"/>
    </location>
</feature>
<evidence type="ECO:0000256" key="8">
    <source>
        <dbReference type="SAM" id="Phobius"/>
    </source>
</evidence>
<evidence type="ECO:0000259" key="9">
    <source>
        <dbReference type="PROSITE" id="PS50109"/>
    </source>
</evidence>
<dbReference type="Pfam" id="PF02518">
    <property type="entry name" value="HATPase_c"/>
    <property type="match status" value="1"/>
</dbReference>
<dbReference type="SMART" id="SM00387">
    <property type="entry name" value="HATPase_c"/>
    <property type="match status" value="1"/>
</dbReference>
<dbReference type="PANTHER" id="PTHR24421">
    <property type="entry name" value="NITRATE/NITRITE SENSOR PROTEIN NARX-RELATED"/>
    <property type="match status" value="1"/>
</dbReference>
<feature type="transmembrane region" description="Helical" evidence="8">
    <location>
        <begin position="84"/>
        <end position="104"/>
    </location>
</feature>
<feature type="transmembrane region" description="Helical" evidence="8">
    <location>
        <begin position="54"/>
        <end position="77"/>
    </location>
</feature>
<evidence type="ECO:0000256" key="3">
    <source>
        <dbReference type="ARBA" id="ARBA00022679"/>
    </source>
</evidence>
<organism evidence="10 11">
    <name type="scientific">Paenibacillus albicereus</name>
    <dbReference type="NCBI Taxonomy" id="2726185"/>
    <lineage>
        <taxon>Bacteria</taxon>
        <taxon>Bacillati</taxon>
        <taxon>Bacillota</taxon>
        <taxon>Bacilli</taxon>
        <taxon>Bacillales</taxon>
        <taxon>Paenibacillaceae</taxon>
        <taxon>Paenibacillus</taxon>
    </lineage>
</organism>
<keyword evidence="7" id="KW-0902">Two-component regulatory system</keyword>
<evidence type="ECO:0000313" key="11">
    <source>
        <dbReference type="Proteomes" id="UP000502136"/>
    </source>
</evidence>
<keyword evidence="3" id="KW-0808">Transferase</keyword>
<dbReference type="GO" id="GO:0016020">
    <property type="term" value="C:membrane"/>
    <property type="evidence" value="ECO:0007669"/>
    <property type="project" value="InterPro"/>
</dbReference>
<evidence type="ECO:0000256" key="4">
    <source>
        <dbReference type="ARBA" id="ARBA00022741"/>
    </source>
</evidence>
<dbReference type="EMBL" id="CP051428">
    <property type="protein sequence ID" value="QJC50430.1"/>
    <property type="molecule type" value="Genomic_DNA"/>
</dbReference>
<dbReference type="InterPro" id="IPR050482">
    <property type="entry name" value="Sensor_HK_TwoCompSys"/>
</dbReference>
<keyword evidence="6" id="KW-0067">ATP-binding</keyword>
<dbReference type="GO" id="GO:0000155">
    <property type="term" value="F:phosphorelay sensor kinase activity"/>
    <property type="evidence" value="ECO:0007669"/>
    <property type="project" value="InterPro"/>
</dbReference>
<keyword evidence="8" id="KW-1133">Transmembrane helix</keyword>
<evidence type="ECO:0000313" key="10">
    <source>
        <dbReference type="EMBL" id="QJC50430.1"/>
    </source>
</evidence>
<evidence type="ECO:0000256" key="1">
    <source>
        <dbReference type="ARBA" id="ARBA00000085"/>
    </source>
</evidence>
<protein>
    <recommendedName>
        <fullName evidence="2">histidine kinase</fullName>
        <ecNumber evidence="2">2.7.13.3</ecNumber>
    </recommendedName>
</protein>
<keyword evidence="5 10" id="KW-0418">Kinase</keyword>
<feature type="transmembrane region" description="Helical" evidence="8">
    <location>
        <begin position="211"/>
        <end position="232"/>
    </location>
</feature>
<dbReference type="PANTHER" id="PTHR24421:SF60">
    <property type="entry name" value="SENSOR HISTIDINE KINASE COMP"/>
    <property type="match status" value="1"/>
</dbReference>
<feature type="transmembrane region" description="Helical" evidence="8">
    <location>
        <begin position="110"/>
        <end position="130"/>
    </location>
</feature>
<dbReference type="InterPro" id="IPR036890">
    <property type="entry name" value="HATPase_C_sf"/>
</dbReference>
<comment type="catalytic activity">
    <reaction evidence="1">
        <text>ATP + protein L-histidine = ADP + protein N-phospho-L-histidine.</text>
        <dbReference type="EC" id="2.7.13.3"/>
    </reaction>
</comment>
<dbReference type="CDD" id="cd16917">
    <property type="entry name" value="HATPase_UhpB-NarQ-NarX-like"/>
    <property type="match status" value="1"/>
</dbReference>
<keyword evidence="4" id="KW-0547">Nucleotide-binding</keyword>
<evidence type="ECO:0000256" key="5">
    <source>
        <dbReference type="ARBA" id="ARBA00022777"/>
    </source>
</evidence>
<reference evidence="10 11" key="1">
    <citation type="submission" date="2020-04" db="EMBL/GenBank/DDBJ databases">
        <title>Novel Paenibacillus strain UniB2 isolated from commercial digestive syrup.</title>
        <authorList>
            <person name="Thorat V."/>
            <person name="Kirdat K."/>
            <person name="Tiwarekar B."/>
            <person name="Yadav A."/>
        </authorList>
    </citation>
    <scope>NUCLEOTIDE SEQUENCE [LARGE SCALE GENOMIC DNA]</scope>
    <source>
        <strain evidence="10 11">UniB2</strain>
    </source>
</reference>
<name>A0A6H2GSP5_9BACL</name>
<keyword evidence="11" id="KW-1185">Reference proteome</keyword>
<dbReference type="SUPFAM" id="SSF55874">
    <property type="entry name" value="ATPase domain of HSP90 chaperone/DNA topoisomerase II/histidine kinase"/>
    <property type="match status" value="1"/>
</dbReference>
<keyword evidence="8" id="KW-0812">Transmembrane</keyword>
<feature type="domain" description="Histidine kinase" evidence="9">
    <location>
        <begin position="613"/>
        <end position="703"/>
    </location>
</feature>
<accession>A0A6H2GSP5</accession>
<dbReference type="Proteomes" id="UP000502136">
    <property type="component" value="Chromosome"/>
</dbReference>
<dbReference type="RefSeq" id="WP_168906108.1">
    <property type="nucleotide sequence ID" value="NZ_CP051428.1"/>
</dbReference>
<dbReference type="KEGG" id="palr:HGI30_01690"/>
<dbReference type="AlphaFoldDB" id="A0A6H2GSP5"/>
<keyword evidence="8" id="KW-0472">Membrane</keyword>
<dbReference type="GO" id="GO:0046983">
    <property type="term" value="F:protein dimerization activity"/>
    <property type="evidence" value="ECO:0007669"/>
    <property type="project" value="InterPro"/>
</dbReference>
<feature type="transmembrane region" description="Helical" evidence="8">
    <location>
        <begin position="142"/>
        <end position="161"/>
    </location>
</feature>
<sequence length="721" mass="81740">MARINDESADRHLPLRYFGYVELASSLDVIRAGQDGQENTLRIELPDQLAQKDWLFWFVVPTLALLVFSCFGFFVYSRKKEDPAALRLILFFLSIGFAYLSAMVSGRGDLVGRVVLTVAFAGVPLTFLLFLDRYLQRYGKRFASKAALLLMQAGFIAQLAVQAVELTTGAVSFKSLFLMAYFVLGNAYIIYKLVRSYLAHRQDDLKSLFKLTLLGHLVGFLPFLLLYGVPLLFGVPIIPAQVAAAFLLGLPIVYLYMFTTQRLFDIDFFLSRFSYYTIIAFFPTLLITGLAVVLTSHRQLAWVGWAQLFLVVYLLITAFLFIKEFLDHRLRPKWNKDLNNFQGSLDRFSSRISRVMKQADLERVLEQEVRSILPVREVAFFRYEPEAEPGTAQTLQADAARELAASGRRLGVGAAVVLSTGLAVVIGQKRSAFQILWIGDKTNRTKFNPDELGWLKTLANYSAIVFENLHLIENLIGDLEAEMSKRQGTPSWVLRMIFQLAESERRKLASDLHDTALQDQLIWYRKLEAAMVDYDMPPEMRSQLTDIREGLLDVIHQIRETCNELRPPLLEEMGLVGSLRSLFEQQQIRANYAIEFKAGELPKSLGDQETLTLFRIVQELLVNASKHARASLIRIELREDEGGVRLRYRDDGVGLALEKLQDSYQHMGLSGIKERVRSHAGRIRFLSEPGEGLEVDLWLPNESAAHEGEDGIDERDSNLAG</sequence>
<dbReference type="InterPro" id="IPR003594">
    <property type="entry name" value="HATPase_dom"/>
</dbReference>
<gene>
    <name evidence="10" type="ORF">HGI30_01690</name>
</gene>
<feature type="transmembrane region" description="Helical" evidence="8">
    <location>
        <begin position="410"/>
        <end position="427"/>
    </location>
</feature>
<feature type="transmembrane region" description="Helical" evidence="8">
    <location>
        <begin position="269"/>
        <end position="294"/>
    </location>
</feature>
<evidence type="ECO:0000256" key="7">
    <source>
        <dbReference type="ARBA" id="ARBA00023012"/>
    </source>
</evidence>
<dbReference type="GO" id="GO:0005524">
    <property type="term" value="F:ATP binding"/>
    <property type="evidence" value="ECO:0007669"/>
    <property type="project" value="UniProtKB-KW"/>
</dbReference>
<evidence type="ECO:0000256" key="2">
    <source>
        <dbReference type="ARBA" id="ARBA00012438"/>
    </source>
</evidence>
<dbReference type="InterPro" id="IPR005467">
    <property type="entry name" value="His_kinase_dom"/>
</dbReference>
<feature type="transmembrane region" description="Helical" evidence="8">
    <location>
        <begin position="173"/>
        <end position="191"/>
    </location>
</feature>
<dbReference type="PROSITE" id="PS50109">
    <property type="entry name" value="HIS_KIN"/>
    <property type="match status" value="1"/>
</dbReference>
<proteinExistence type="predicted"/>
<dbReference type="InterPro" id="IPR011712">
    <property type="entry name" value="Sig_transdc_His_kin_sub3_dim/P"/>
</dbReference>
<dbReference type="Pfam" id="PF07730">
    <property type="entry name" value="HisKA_3"/>
    <property type="match status" value="1"/>
</dbReference>
<dbReference type="Gene3D" id="3.30.565.10">
    <property type="entry name" value="Histidine kinase-like ATPase, C-terminal domain"/>
    <property type="match status" value="1"/>
</dbReference>